<comment type="caution">
    <text evidence="3">The sequence shown here is derived from an EMBL/GenBank/DDBJ whole genome shotgun (WGS) entry which is preliminary data.</text>
</comment>
<evidence type="ECO:0000256" key="2">
    <source>
        <dbReference type="SAM" id="SignalP"/>
    </source>
</evidence>
<organism evidence="3 4">
    <name type="scientific">Xylaria multiplex</name>
    <dbReference type="NCBI Taxonomy" id="323545"/>
    <lineage>
        <taxon>Eukaryota</taxon>
        <taxon>Fungi</taxon>
        <taxon>Dikarya</taxon>
        <taxon>Ascomycota</taxon>
        <taxon>Pezizomycotina</taxon>
        <taxon>Sordariomycetes</taxon>
        <taxon>Xylariomycetidae</taxon>
        <taxon>Xylariales</taxon>
        <taxon>Xylariaceae</taxon>
        <taxon>Xylaria</taxon>
    </lineage>
</organism>
<sequence length="182" mass="18807">MRPSSFFSVLMVAVSSLPISQFNAPLTGILPDLLQNANGLLGGLGGLGGLLGHNDHKEPGLLSGLLSGLLPNLLPNSLLTSLPTSLPNSLPCLFDNTFCAGSCTSNCLREPQTCLSCMSSCLTRTSCSANNGEENMDDEGEQDYANRAAKAVENGTVEETAANSTTKVSASPKSSSSPDLSK</sequence>
<gene>
    <name evidence="3" type="ORF">GQX73_g8188</name>
</gene>
<proteinExistence type="predicted"/>
<dbReference type="EMBL" id="WUBL01000117">
    <property type="protein sequence ID" value="KAF2965385.1"/>
    <property type="molecule type" value="Genomic_DNA"/>
</dbReference>
<dbReference type="Proteomes" id="UP000481858">
    <property type="component" value="Unassembled WGS sequence"/>
</dbReference>
<dbReference type="OrthoDB" id="4776506at2759"/>
<feature type="compositionally biased region" description="Low complexity" evidence="1">
    <location>
        <begin position="164"/>
        <end position="182"/>
    </location>
</feature>
<feature type="chain" id="PRO_5028949756" evidence="2">
    <location>
        <begin position="17"/>
        <end position="182"/>
    </location>
</feature>
<evidence type="ECO:0000256" key="1">
    <source>
        <dbReference type="SAM" id="MobiDB-lite"/>
    </source>
</evidence>
<feature type="region of interest" description="Disordered" evidence="1">
    <location>
        <begin position="152"/>
        <end position="182"/>
    </location>
</feature>
<evidence type="ECO:0000313" key="4">
    <source>
        <dbReference type="Proteomes" id="UP000481858"/>
    </source>
</evidence>
<evidence type="ECO:0000313" key="3">
    <source>
        <dbReference type="EMBL" id="KAF2965385.1"/>
    </source>
</evidence>
<dbReference type="InParanoid" id="A0A7C8IP07"/>
<accession>A0A7C8IP07</accession>
<keyword evidence="2" id="KW-0732">Signal</keyword>
<feature type="signal peptide" evidence="2">
    <location>
        <begin position="1"/>
        <end position="16"/>
    </location>
</feature>
<keyword evidence="4" id="KW-1185">Reference proteome</keyword>
<protein>
    <submittedName>
        <fullName evidence="3">Uncharacterized protein</fullName>
    </submittedName>
</protein>
<name>A0A7C8IP07_9PEZI</name>
<dbReference type="AlphaFoldDB" id="A0A7C8IP07"/>
<reference evidence="3 4" key="1">
    <citation type="submission" date="2019-12" db="EMBL/GenBank/DDBJ databases">
        <title>Draft genome sequence of the ascomycete Xylaria multiplex DSM 110363.</title>
        <authorList>
            <person name="Buettner E."/>
            <person name="Kellner H."/>
        </authorList>
    </citation>
    <scope>NUCLEOTIDE SEQUENCE [LARGE SCALE GENOMIC DNA]</scope>
    <source>
        <strain evidence="3 4">DSM 110363</strain>
    </source>
</reference>